<evidence type="ECO:0000313" key="2">
    <source>
        <dbReference type="Proteomes" id="UP000043699"/>
    </source>
</evidence>
<organism evidence="1 2">
    <name type="scientific">Planococcus massiliensis</name>
    <dbReference type="NCBI Taxonomy" id="1499687"/>
    <lineage>
        <taxon>Bacteria</taxon>
        <taxon>Bacillati</taxon>
        <taxon>Bacillota</taxon>
        <taxon>Bacilli</taxon>
        <taxon>Bacillales</taxon>
        <taxon>Caryophanaceae</taxon>
        <taxon>Planococcus</taxon>
    </lineage>
</organism>
<dbReference type="SUPFAM" id="SSF52309">
    <property type="entry name" value="N-(deoxy)ribosyltransferase-like"/>
    <property type="match status" value="1"/>
</dbReference>
<dbReference type="Proteomes" id="UP000043699">
    <property type="component" value="Unassembled WGS sequence"/>
</dbReference>
<keyword evidence="2" id="KW-1185">Reference proteome</keyword>
<evidence type="ECO:0000313" key="1">
    <source>
        <dbReference type="EMBL" id="CEG21435.1"/>
    </source>
</evidence>
<dbReference type="AlphaFoldDB" id="A0A098EI20"/>
<dbReference type="OrthoDB" id="2059845at2"/>
<name>A0A098EI20_9BACL</name>
<sequence length="130" mass="14273">MKFYIASSFRNIETVRMAAERLISNGFVLTYDWTHGAATSIAELETIGESEKQAVMESDVVIIMLPAGKGSHVEMGIALGTGKQVFLYSPDETVNDLALTSTFYHLPEVFKVIGTIEELIAEVCSKAAFY</sequence>
<gene>
    <name evidence="1" type="ORF">BN1080_00345</name>
</gene>
<dbReference type="RefSeq" id="WP_052649927.1">
    <property type="nucleotide sequence ID" value="NZ_CCXS01000001.1"/>
</dbReference>
<keyword evidence="1" id="KW-0808">Transferase</keyword>
<dbReference type="GO" id="GO:0016740">
    <property type="term" value="F:transferase activity"/>
    <property type="evidence" value="ECO:0007669"/>
    <property type="project" value="UniProtKB-KW"/>
</dbReference>
<dbReference type="STRING" id="1499687.BN1080_00345"/>
<dbReference type="InterPro" id="IPR007710">
    <property type="entry name" value="Nucleoside_deoxyribTrfase"/>
</dbReference>
<dbReference type="Pfam" id="PF05014">
    <property type="entry name" value="Nuc_deoxyrib_tr"/>
    <property type="match status" value="1"/>
</dbReference>
<dbReference type="EMBL" id="CCXS01000001">
    <property type="protein sequence ID" value="CEG21435.1"/>
    <property type="molecule type" value="Genomic_DNA"/>
</dbReference>
<accession>A0A098EI20</accession>
<proteinExistence type="predicted"/>
<dbReference type="Gene3D" id="3.40.50.450">
    <property type="match status" value="1"/>
</dbReference>
<reference evidence="1 2" key="1">
    <citation type="submission" date="2014-09" db="EMBL/GenBank/DDBJ databases">
        <authorList>
            <person name="Urmite Genomes Urmite Genomes"/>
        </authorList>
    </citation>
    <scope>NUCLEOTIDE SEQUENCE [LARGE SCALE GENOMIC DNA]</scope>
    <source>
        <strain evidence="1 2">ES2</strain>
    </source>
</reference>
<protein>
    <submittedName>
        <fullName evidence="1">Nucleoside 2-deoxyribosyltransferase</fullName>
    </submittedName>
</protein>